<protein>
    <submittedName>
        <fullName evidence="2">Uncharacterized protein</fullName>
    </submittedName>
</protein>
<name>A0A7J5ZIK0_AMEME</name>
<gene>
    <name evidence="2" type="ORF">AMELA_G00286150</name>
</gene>
<sequence>MHYSRRLHSFPSLSTLTHCSYASFVNNHPSTRSYGHHQFCCSSRPSRPKPPASLSTAKPREEEEEVDSDSVHQFCCTGSACSSPSSR</sequence>
<organism evidence="2 3">
    <name type="scientific">Ameiurus melas</name>
    <name type="common">Black bullhead</name>
    <name type="synonym">Silurus melas</name>
    <dbReference type="NCBI Taxonomy" id="219545"/>
    <lineage>
        <taxon>Eukaryota</taxon>
        <taxon>Metazoa</taxon>
        <taxon>Chordata</taxon>
        <taxon>Craniata</taxon>
        <taxon>Vertebrata</taxon>
        <taxon>Euteleostomi</taxon>
        <taxon>Actinopterygii</taxon>
        <taxon>Neopterygii</taxon>
        <taxon>Teleostei</taxon>
        <taxon>Ostariophysi</taxon>
        <taxon>Siluriformes</taxon>
        <taxon>Ictaluridae</taxon>
        <taxon>Ameiurus</taxon>
    </lineage>
</organism>
<comment type="caution">
    <text evidence="2">The sequence shown here is derived from an EMBL/GenBank/DDBJ whole genome shotgun (WGS) entry which is preliminary data.</text>
</comment>
<evidence type="ECO:0000313" key="3">
    <source>
        <dbReference type="Proteomes" id="UP000593565"/>
    </source>
</evidence>
<evidence type="ECO:0000256" key="1">
    <source>
        <dbReference type="SAM" id="MobiDB-lite"/>
    </source>
</evidence>
<evidence type="ECO:0000313" key="2">
    <source>
        <dbReference type="EMBL" id="KAF4070502.1"/>
    </source>
</evidence>
<keyword evidence="3" id="KW-1185">Reference proteome</keyword>
<dbReference type="EMBL" id="JAAGNN010000029">
    <property type="protein sequence ID" value="KAF4070502.1"/>
    <property type="molecule type" value="Genomic_DNA"/>
</dbReference>
<accession>A0A7J5ZIK0</accession>
<proteinExistence type="predicted"/>
<reference evidence="2 3" key="1">
    <citation type="submission" date="2020-02" db="EMBL/GenBank/DDBJ databases">
        <title>A chromosome-scale genome assembly of the black bullhead catfish (Ameiurus melas).</title>
        <authorList>
            <person name="Wen M."/>
            <person name="Zham M."/>
            <person name="Cabau C."/>
            <person name="Klopp C."/>
            <person name="Donnadieu C."/>
            <person name="Roques C."/>
            <person name="Bouchez O."/>
            <person name="Lampietro C."/>
            <person name="Jouanno E."/>
            <person name="Herpin A."/>
            <person name="Louis A."/>
            <person name="Berthelot C."/>
            <person name="Parey E."/>
            <person name="Roest-Crollius H."/>
            <person name="Braasch I."/>
            <person name="Postlethwait J."/>
            <person name="Robinson-Rechavi M."/>
            <person name="Echchiki A."/>
            <person name="Begum T."/>
            <person name="Montfort J."/>
            <person name="Schartl M."/>
            <person name="Bobe J."/>
            <person name="Guiguen Y."/>
        </authorList>
    </citation>
    <scope>NUCLEOTIDE SEQUENCE [LARGE SCALE GENOMIC DNA]</scope>
    <source>
        <strain evidence="2">M_S1</strain>
        <tissue evidence="2">Blood</tissue>
    </source>
</reference>
<dbReference type="AlphaFoldDB" id="A0A7J5ZIK0"/>
<feature type="region of interest" description="Disordered" evidence="1">
    <location>
        <begin position="42"/>
        <end position="70"/>
    </location>
</feature>
<dbReference type="Proteomes" id="UP000593565">
    <property type="component" value="Unassembled WGS sequence"/>
</dbReference>